<keyword evidence="8 10" id="KW-0238">DNA-binding</keyword>
<evidence type="ECO:0000256" key="7">
    <source>
        <dbReference type="ARBA" id="ARBA00023029"/>
    </source>
</evidence>
<dbReference type="InterPro" id="IPR003602">
    <property type="entry name" value="Topo_IA_DNA-bd_dom"/>
</dbReference>
<evidence type="ECO:0000256" key="6">
    <source>
        <dbReference type="ARBA" id="ARBA00022842"/>
    </source>
</evidence>
<dbReference type="InterPro" id="IPR013497">
    <property type="entry name" value="Topo_IA_cen"/>
</dbReference>
<feature type="domain" description="Topo IA-type catalytic" evidence="13">
    <location>
        <begin position="239"/>
        <end position="693"/>
    </location>
</feature>
<dbReference type="HAMAP" id="MF_00952">
    <property type="entry name" value="Topoisom_1_prok"/>
    <property type="match status" value="1"/>
</dbReference>
<feature type="site" description="Interaction with DNA" evidence="10">
    <location>
        <position position="258"/>
    </location>
</feature>
<dbReference type="SMART" id="SM00436">
    <property type="entry name" value="TOP1Bc"/>
    <property type="match status" value="1"/>
</dbReference>
<feature type="site" description="Interaction with DNA" evidence="10">
    <location>
        <position position="253"/>
    </location>
</feature>
<comment type="similarity">
    <text evidence="2 10">Belongs to the type IA topoisomerase family.</text>
</comment>
<dbReference type="SMART" id="SM00493">
    <property type="entry name" value="TOPRIM"/>
    <property type="match status" value="1"/>
</dbReference>
<dbReference type="InterPro" id="IPR003601">
    <property type="entry name" value="Topo_IA_2"/>
</dbReference>
<dbReference type="PRINTS" id="PR00417">
    <property type="entry name" value="PRTPISMRASEI"/>
</dbReference>
<dbReference type="GO" id="GO:0003917">
    <property type="term" value="F:DNA topoisomerase type I (single strand cut, ATP-independent) activity"/>
    <property type="evidence" value="ECO:0007669"/>
    <property type="project" value="UniProtKB-UniRule"/>
</dbReference>
<dbReference type="InterPro" id="IPR034149">
    <property type="entry name" value="TOPRIM_TopoI"/>
</dbReference>
<sequence>MATEEITGYCLKCKDKRPILDATAEWAANGSPGTRGKCPVCGGTIYKQGRTPAHETLPKPAVTATTKKAKPAGKSAKVSATKATKATKTKTAAAKAKGAAGKSAADKAMSRGDKLVIVESPAKAKTIGRYLGRGYVVKSSVGHVRDLLKSRLSVDIDNDFAPEYRVPNEKRALVKELKAAAARSSEIFLATDPDREGEAIAWHVREAAEMDPARTRRVVFQEITQPAIRAAFEQPREIDMDRVEAQQARRVLDRLVGYQLSPLLWRKVQGRLSAGRVQSVAVRLVVEREREIEAFDTQEYWTIDAELSQTKFRIDPRGNGNRRPYFIGRLHRIEGAEPELGSEAAVVPHLAALDKAHWQVGEVNLGTRTRRPAAPYITSTLQQDASRRLGLGTSRTMRIAQELYEGVNVGEGDTGLITYMRTDSVNVADEAQQLARDFVQATFGAEYVPDKPPVYKTRSKTAQEAHEAIRPTSVARTPAALKPHLSKDQFRLYKLIWQRFVASQMNPAIYDTVAAEIWAGAEATPLRERPYLFRASGSTLTFRGFLAVYDTEDPDAENGDDPDAPQIPADLVAGEPLDKLKLLPEQHFTQPPPRYSEASLVKALEEHEIGRPSTYASIISTIQQRGYVDQEQKRLRPTEIGMVVNDMLVQYFPDVLSVDFTARLEGELDEIAEGKAWVPVIGEFYRKFAQDLAVADESLPKLELKKEPEFVGRDCPLSGHPLVYRQGRFGRFVGCSNFPGCRYTEQILVKVGVTCPLCGGELIEKRSKRGKVFYGCSNYPQCDWTNWKKPVPQPCPVCNGVMVQDNKTTLRCTVCAHTMPGEQIEAVAAAEIAAD</sequence>
<dbReference type="SMART" id="SM00437">
    <property type="entry name" value="TOP1Ac"/>
    <property type="match status" value="1"/>
</dbReference>
<dbReference type="PROSITE" id="PS50880">
    <property type="entry name" value="TOPRIM"/>
    <property type="match status" value="1"/>
</dbReference>
<dbReference type="InterPro" id="IPR013825">
    <property type="entry name" value="Topo_IA_cen_sub2"/>
</dbReference>
<dbReference type="GO" id="GO:0006265">
    <property type="term" value="P:DNA topological change"/>
    <property type="evidence" value="ECO:0007669"/>
    <property type="project" value="UniProtKB-UniRule"/>
</dbReference>
<dbReference type="Proteomes" id="UP000215027">
    <property type="component" value="Chromosome I"/>
</dbReference>
<dbReference type="PANTHER" id="PTHR42785">
    <property type="entry name" value="DNA TOPOISOMERASE, TYPE IA, CORE"/>
    <property type="match status" value="1"/>
</dbReference>
<dbReference type="PROSITE" id="PS00396">
    <property type="entry name" value="TOPO_IA_1"/>
    <property type="match status" value="1"/>
</dbReference>
<keyword evidence="4" id="KW-0863">Zinc-finger</keyword>
<dbReference type="Pfam" id="PF01131">
    <property type="entry name" value="Topoisom_bac"/>
    <property type="match status" value="1"/>
</dbReference>
<comment type="function">
    <text evidence="10">Releases the supercoiling and torsional tension of DNA, which is introduced during the DNA replication and transcription, by transiently cleaving and rejoining one strand of the DNA duplex. Introduces a single-strand break via transesterification at a target site in duplex DNA. The scissile phosphodiester is attacked by the catalytic tyrosine of the enzyme, resulting in the formation of a DNA-(5'-phosphotyrosyl)-enzyme intermediate and the expulsion of a 3'-OH DNA strand. The free DNA strand then undergoes passage around the unbroken strand, thus removing DNA supercoils. Finally, in the religation step, the DNA 3'-OH attacks the covalent intermediate to expel the active-site tyrosine and restore the DNA phosphodiester backbone.</text>
</comment>
<dbReference type="InterPro" id="IPR005733">
    <property type="entry name" value="TopoI_bac-type"/>
</dbReference>
<organism evidence="14 15">
    <name type="scientific">Candidatus Promineifilum breve</name>
    <dbReference type="NCBI Taxonomy" id="1806508"/>
    <lineage>
        <taxon>Bacteria</taxon>
        <taxon>Bacillati</taxon>
        <taxon>Chloroflexota</taxon>
        <taxon>Ardenticatenia</taxon>
        <taxon>Candidatus Promineifilales</taxon>
        <taxon>Candidatus Promineifilaceae</taxon>
        <taxon>Candidatus Promineifilum</taxon>
    </lineage>
</organism>
<keyword evidence="6" id="KW-0460">Magnesium</keyword>
<dbReference type="EMBL" id="LN890655">
    <property type="protein sequence ID" value="CUS02235.2"/>
    <property type="molecule type" value="Genomic_DNA"/>
</dbReference>
<keyword evidence="3" id="KW-0479">Metal-binding</keyword>
<dbReference type="InterPro" id="IPR023405">
    <property type="entry name" value="Topo_IA_core_domain"/>
</dbReference>
<dbReference type="RefSeq" id="WP_095041876.1">
    <property type="nucleotide sequence ID" value="NZ_LN890655.1"/>
</dbReference>
<dbReference type="GO" id="GO:0003677">
    <property type="term" value="F:DNA binding"/>
    <property type="evidence" value="ECO:0007669"/>
    <property type="project" value="UniProtKB-KW"/>
</dbReference>
<dbReference type="InterPro" id="IPR023406">
    <property type="entry name" value="Topo_IA_AS"/>
</dbReference>
<feature type="region of interest" description="Disordered" evidence="11">
    <location>
        <begin position="49"/>
        <end position="91"/>
    </location>
</feature>
<evidence type="ECO:0000256" key="11">
    <source>
        <dbReference type="SAM" id="MobiDB-lite"/>
    </source>
</evidence>
<dbReference type="GO" id="GO:0008270">
    <property type="term" value="F:zinc ion binding"/>
    <property type="evidence" value="ECO:0007669"/>
    <property type="project" value="UniProtKB-KW"/>
</dbReference>
<dbReference type="KEGG" id="pbf:CFX0092_A0354"/>
<dbReference type="InterPro" id="IPR013498">
    <property type="entry name" value="Topo_IA_Znf"/>
</dbReference>
<dbReference type="PROSITE" id="PS52039">
    <property type="entry name" value="TOPO_IA_2"/>
    <property type="match status" value="1"/>
</dbReference>
<dbReference type="CDD" id="cd03363">
    <property type="entry name" value="TOPRIM_TopoIA_TopoI"/>
    <property type="match status" value="1"/>
</dbReference>
<comment type="subunit">
    <text evidence="10">Monomer.</text>
</comment>
<dbReference type="Gene3D" id="3.30.65.10">
    <property type="entry name" value="Bacterial Topoisomerase I, domain 1"/>
    <property type="match status" value="2"/>
</dbReference>
<feature type="site" description="Interaction with DNA" evidence="10">
    <location>
        <position position="421"/>
    </location>
</feature>
<name>A0A160T184_9CHLR</name>
<evidence type="ECO:0000256" key="3">
    <source>
        <dbReference type="ARBA" id="ARBA00022723"/>
    </source>
</evidence>
<feature type="domain" description="Toprim" evidence="12">
    <location>
        <begin position="113"/>
        <end position="223"/>
    </location>
</feature>
<evidence type="ECO:0000313" key="14">
    <source>
        <dbReference type="EMBL" id="CUS02235.2"/>
    </source>
</evidence>
<dbReference type="InterPro" id="IPR013826">
    <property type="entry name" value="Topo_IA_cen_sub3"/>
</dbReference>
<dbReference type="Pfam" id="PF01396">
    <property type="entry name" value="Zn_ribbon_Top1"/>
    <property type="match status" value="2"/>
</dbReference>
<evidence type="ECO:0000256" key="8">
    <source>
        <dbReference type="ARBA" id="ARBA00023125"/>
    </source>
</evidence>
<feature type="site" description="Interaction with DNA" evidence="10">
    <location>
        <position position="625"/>
    </location>
</feature>
<dbReference type="GO" id="GO:0005694">
    <property type="term" value="C:chromosome"/>
    <property type="evidence" value="ECO:0007669"/>
    <property type="project" value="InterPro"/>
</dbReference>
<dbReference type="Gene3D" id="1.10.460.10">
    <property type="entry name" value="Topoisomerase I, domain 2"/>
    <property type="match status" value="1"/>
</dbReference>
<gene>
    <name evidence="10 14" type="primary">topA</name>
    <name evidence="14" type="ORF">CFX0092_A0354</name>
</gene>
<keyword evidence="5" id="KW-0862">Zinc</keyword>
<dbReference type="Pfam" id="PF01751">
    <property type="entry name" value="Toprim"/>
    <property type="match status" value="1"/>
</dbReference>
<dbReference type="InterPro" id="IPR028612">
    <property type="entry name" value="Topoisom_1_IA"/>
</dbReference>
<evidence type="ECO:0000259" key="13">
    <source>
        <dbReference type="PROSITE" id="PS52039"/>
    </source>
</evidence>
<dbReference type="InterPro" id="IPR000380">
    <property type="entry name" value="Topo_IA"/>
</dbReference>
<dbReference type="Pfam" id="PF18930">
    <property type="entry name" value="DUF5679"/>
    <property type="match status" value="1"/>
</dbReference>
<evidence type="ECO:0000256" key="1">
    <source>
        <dbReference type="ARBA" id="ARBA00000213"/>
    </source>
</evidence>
<evidence type="ECO:0000259" key="12">
    <source>
        <dbReference type="PROSITE" id="PS50880"/>
    </source>
</evidence>
<evidence type="ECO:0000256" key="9">
    <source>
        <dbReference type="ARBA" id="ARBA00023235"/>
    </source>
</evidence>
<dbReference type="InterPro" id="IPR006171">
    <property type="entry name" value="TOPRIM_dom"/>
</dbReference>
<dbReference type="InterPro" id="IPR013824">
    <property type="entry name" value="Topo_IA_cen_sub1"/>
</dbReference>
<feature type="compositionally biased region" description="Low complexity" evidence="11">
    <location>
        <begin position="58"/>
        <end position="91"/>
    </location>
</feature>
<keyword evidence="9 10" id="KW-0413">Isomerase</keyword>
<dbReference type="AlphaFoldDB" id="A0A160T184"/>
<evidence type="ECO:0000313" key="15">
    <source>
        <dbReference type="Proteomes" id="UP000215027"/>
    </source>
</evidence>
<dbReference type="Gene3D" id="2.70.20.10">
    <property type="entry name" value="Topoisomerase I, domain 3"/>
    <property type="match status" value="1"/>
</dbReference>
<dbReference type="OrthoDB" id="9804262at2"/>
<dbReference type="Gene3D" id="1.10.290.10">
    <property type="entry name" value="Topoisomerase I, domain 4"/>
    <property type="match status" value="1"/>
</dbReference>
<feature type="site" description="Interaction with DNA" evidence="10">
    <location>
        <position position="265"/>
    </location>
</feature>
<dbReference type="CDD" id="cd00186">
    <property type="entry name" value="TOP1Ac"/>
    <property type="match status" value="1"/>
</dbReference>
<accession>A0A160T184</accession>
<evidence type="ECO:0000256" key="4">
    <source>
        <dbReference type="ARBA" id="ARBA00022771"/>
    </source>
</evidence>
<feature type="active site" description="O-(5'-phospho-DNA)-tyrosine intermediate" evidence="10">
    <location>
        <position position="419"/>
    </location>
</feature>
<keyword evidence="15" id="KW-1185">Reference proteome</keyword>
<dbReference type="EC" id="5.6.2.1" evidence="10"/>
<feature type="site" description="Interaction with DNA" evidence="10">
    <location>
        <position position="249"/>
    </location>
</feature>
<dbReference type="PANTHER" id="PTHR42785:SF1">
    <property type="entry name" value="DNA TOPOISOMERASE"/>
    <property type="match status" value="1"/>
</dbReference>
<evidence type="ECO:0000256" key="10">
    <source>
        <dbReference type="HAMAP-Rule" id="MF_00952"/>
    </source>
</evidence>
<comment type="catalytic activity">
    <reaction evidence="1 10">
        <text>ATP-independent breakage of single-stranded DNA, followed by passage and rejoining.</text>
        <dbReference type="EC" id="5.6.2.1"/>
    </reaction>
</comment>
<feature type="site" description="Interaction with DNA" evidence="10">
    <location>
        <position position="250"/>
    </location>
</feature>
<dbReference type="SUPFAM" id="SSF57783">
    <property type="entry name" value="Zinc beta-ribbon"/>
    <property type="match status" value="2"/>
</dbReference>
<dbReference type="SUPFAM" id="SSF56712">
    <property type="entry name" value="Prokaryotic type I DNA topoisomerase"/>
    <property type="match status" value="1"/>
</dbReference>
<keyword evidence="7 10" id="KW-0799">Topoisomerase</keyword>
<protein>
    <recommendedName>
        <fullName evidence="10">DNA topoisomerase 1</fullName>
        <ecNumber evidence="10">5.6.2.1</ecNumber>
    </recommendedName>
    <alternativeName>
        <fullName evidence="10">DNA topoisomerase I</fullName>
    </alternativeName>
</protein>
<feature type="region of interest" description="Interaction with DNA" evidence="10">
    <location>
        <begin position="273"/>
        <end position="278"/>
    </location>
</feature>
<dbReference type="NCBIfam" id="TIGR01051">
    <property type="entry name" value="topA_bact"/>
    <property type="match status" value="1"/>
</dbReference>
<feature type="site" description="Interaction with DNA" evidence="10">
    <location>
        <position position="143"/>
    </location>
</feature>
<proteinExistence type="inferred from homology"/>
<evidence type="ECO:0000256" key="5">
    <source>
        <dbReference type="ARBA" id="ARBA00022833"/>
    </source>
</evidence>
<reference evidence="14" key="1">
    <citation type="submission" date="2016-01" db="EMBL/GenBank/DDBJ databases">
        <authorList>
            <person name="Mcilroy J.S."/>
            <person name="Karst M S."/>
            <person name="Albertsen M."/>
        </authorList>
    </citation>
    <scope>NUCLEOTIDE SEQUENCE</scope>
    <source>
        <strain evidence="14">Cfx-K</strain>
    </source>
</reference>
<dbReference type="Gene3D" id="3.40.50.140">
    <property type="match status" value="1"/>
</dbReference>
<dbReference type="InterPro" id="IPR044044">
    <property type="entry name" value="DUF5679"/>
</dbReference>
<evidence type="ECO:0000256" key="2">
    <source>
        <dbReference type="ARBA" id="ARBA00009446"/>
    </source>
</evidence>